<dbReference type="GO" id="GO:0051539">
    <property type="term" value="F:4 iron, 4 sulfur cluster binding"/>
    <property type="evidence" value="ECO:0007669"/>
    <property type="project" value="UniProtKB-UniRule"/>
</dbReference>
<evidence type="ECO:0000256" key="2">
    <source>
        <dbReference type="ARBA" id="ARBA00002933"/>
    </source>
</evidence>
<evidence type="ECO:0000256" key="12">
    <source>
        <dbReference type="ARBA" id="ARBA00023204"/>
    </source>
</evidence>
<reference evidence="16 17" key="1">
    <citation type="journal article" date="2019" name="ISME J.">
        <title>Evolution in action: habitat transition from sediment to the pelagial leads to genome streamlining in Methylophilaceae.</title>
        <authorList>
            <person name="Salcher M."/>
            <person name="Schaefle D."/>
            <person name="Kaspar M."/>
            <person name="Neuenschwander S.M."/>
            <person name="Ghai R."/>
        </authorList>
    </citation>
    <scope>NUCLEOTIDE SEQUENCE [LARGE SCALE GENOMIC DNA]</scope>
    <source>
        <strain evidence="16 17">MMS-RI-1</strain>
    </source>
</reference>
<comment type="cofactor">
    <cofactor evidence="14">
        <name>[4Fe-4S] cluster</name>
        <dbReference type="ChEBI" id="CHEBI:49883"/>
    </cofactor>
    <text evidence="14">Binds 1 [4Fe-4S] cluster.</text>
</comment>
<evidence type="ECO:0000256" key="11">
    <source>
        <dbReference type="ARBA" id="ARBA00023014"/>
    </source>
</evidence>
<organism evidence="16 17">
    <name type="scientific">Candidatus Methylopumilus rimovensis</name>
    <dbReference type="NCBI Taxonomy" id="2588535"/>
    <lineage>
        <taxon>Bacteria</taxon>
        <taxon>Pseudomonadati</taxon>
        <taxon>Pseudomonadota</taxon>
        <taxon>Betaproteobacteria</taxon>
        <taxon>Nitrosomonadales</taxon>
        <taxon>Methylophilaceae</taxon>
        <taxon>Candidatus Methylopumilus</taxon>
    </lineage>
</organism>
<dbReference type="CDD" id="cd00056">
    <property type="entry name" value="ENDO3c"/>
    <property type="match status" value="1"/>
</dbReference>
<gene>
    <name evidence="16" type="primary">mutY</name>
    <name evidence="16" type="ORF">FIT61_00455</name>
</gene>
<dbReference type="GO" id="GO:0032357">
    <property type="term" value="F:oxidized purine DNA binding"/>
    <property type="evidence" value="ECO:0007669"/>
    <property type="project" value="TreeGrafter"/>
</dbReference>
<keyword evidence="6" id="KW-0004">4Fe-4S</keyword>
<dbReference type="SMART" id="SM00478">
    <property type="entry name" value="ENDO3c"/>
    <property type="match status" value="1"/>
</dbReference>
<keyword evidence="9" id="KW-0378">Hydrolase</keyword>
<evidence type="ECO:0000256" key="5">
    <source>
        <dbReference type="ARBA" id="ARBA00022023"/>
    </source>
</evidence>
<dbReference type="FunFam" id="1.10.340.30:FF:000002">
    <property type="entry name" value="Adenine DNA glycosylase"/>
    <property type="match status" value="1"/>
</dbReference>
<sequence length="340" mass="38868">MKSLADLLITWHAKSGRHHLPWQQSKDPYSVWVSEIMLQQTQVATVIDYYNRFMKKFPTIKALAHADEEEVMKLWSGLGYYRRARFLHEGAQMIMEEMGGNFPSEFDMMLKIPGIGRSTAGAIAAFSFNQKKAILDGNVKRVLSRYFLIAEWSGLPKTEKKLWDYAESVLPNKNIDTYTQALMDLGATLCNKNPKCTLCPLKKTCLAFQKNKVHLIPAPRPQKKIPTQSTHMVIIKHHDEVLLVKRPQGGIWGGLWSLPQFENTSTTSKAWVKKYFELETNVLEENLKASTTFTHFKLDITYSILEAKSQRSKIPHTWLSLNHIEGAAIPAIIKKILLKI</sequence>
<dbReference type="Gene3D" id="3.90.79.10">
    <property type="entry name" value="Nucleoside Triphosphate Pyrophosphohydrolase"/>
    <property type="match status" value="1"/>
</dbReference>
<dbReference type="NCBIfam" id="TIGR01084">
    <property type="entry name" value="mutY"/>
    <property type="match status" value="1"/>
</dbReference>
<dbReference type="InterPro" id="IPR044298">
    <property type="entry name" value="MIG/MutY"/>
</dbReference>
<dbReference type="PROSITE" id="PS01155">
    <property type="entry name" value="ENDONUCLEASE_III_2"/>
    <property type="match status" value="1"/>
</dbReference>
<evidence type="ECO:0000256" key="14">
    <source>
        <dbReference type="RuleBase" id="RU365096"/>
    </source>
</evidence>
<dbReference type="SUPFAM" id="SSF48150">
    <property type="entry name" value="DNA-glycosylase"/>
    <property type="match status" value="1"/>
</dbReference>
<dbReference type="PANTHER" id="PTHR42944">
    <property type="entry name" value="ADENINE DNA GLYCOSYLASE"/>
    <property type="match status" value="1"/>
</dbReference>
<evidence type="ECO:0000256" key="10">
    <source>
        <dbReference type="ARBA" id="ARBA00023004"/>
    </source>
</evidence>
<dbReference type="GO" id="GO:0046872">
    <property type="term" value="F:metal ion binding"/>
    <property type="evidence" value="ECO:0007669"/>
    <property type="project" value="UniProtKB-UniRule"/>
</dbReference>
<dbReference type="GO" id="GO:0034039">
    <property type="term" value="F:8-oxo-7,8-dihydroguanine DNA N-glycosylase activity"/>
    <property type="evidence" value="ECO:0007669"/>
    <property type="project" value="TreeGrafter"/>
</dbReference>
<name>A0AAE6FS54_9PROT</name>
<evidence type="ECO:0000256" key="9">
    <source>
        <dbReference type="ARBA" id="ARBA00022801"/>
    </source>
</evidence>
<keyword evidence="7" id="KW-0479">Metal-binding</keyword>
<dbReference type="EMBL" id="CP040986">
    <property type="protein sequence ID" value="QDD12969.1"/>
    <property type="molecule type" value="Genomic_DNA"/>
</dbReference>
<dbReference type="Gene3D" id="1.10.1670.10">
    <property type="entry name" value="Helix-hairpin-Helix base-excision DNA repair enzymes (C-terminal)"/>
    <property type="match status" value="1"/>
</dbReference>
<dbReference type="Pfam" id="PF14815">
    <property type="entry name" value="NUDIX_4"/>
    <property type="match status" value="1"/>
</dbReference>
<dbReference type="Pfam" id="PF00730">
    <property type="entry name" value="HhH-GPD"/>
    <property type="match status" value="1"/>
</dbReference>
<keyword evidence="8 14" id="KW-0227">DNA damage</keyword>
<comment type="function">
    <text evidence="2">Adenine glycosylase active on G-A mispairs. MutY also corrects error-prone DNA synthesis past GO lesions which are due to the oxidatively damaged form of guanine: 7,8-dihydro-8-oxoguanine (8-oxo-dGTP).</text>
</comment>
<keyword evidence="10 14" id="KW-0408">Iron</keyword>
<comment type="catalytic activity">
    <reaction evidence="1 14">
        <text>Hydrolyzes free adenine bases from 7,8-dihydro-8-oxoguanine:adenine mismatched double-stranded DNA, leaving an apurinic site.</text>
        <dbReference type="EC" id="3.2.2.31"/>
    </reaction>
</comment>
<dbReference type="GO" id="GO:0006298">
    <property type="term" value="P:mismatch repair"/>
    <property type="evidence" value="ECO:0007669"/>
    <property type="project" value="TreeGrafter"/>
</dbReference>
<evidence type="ECO:0000313" key="17">
    <source>
        <dbReference type="Proteomes" id="UP000312102"/>
    </source>
</evidence>
<dbReference type="InterPro" id="IPR004036">
    <property type="entry name" value="Endonuclease-III-like_CS2"/>
</dbReference>
<keyword evidence="17" id="KW-1185">Reference proteome</keyword>
<proteinExistence type="inferred from homology"/>
<evidence type="ECO:0000256" key="4">
    <source>
        <dbReference type="ARBA" id="ARBA00012045"/>
    </source>
</evidence>
<evidence type="ECO:0000256" key="7">
    <source>
        <dbReference type="ARBA" id="ARBA00022723"/>
    </source>
</evidence>
<dbReference type="InterPro" id="IPR023170">
    <property type="entry name" value="HhH_base_excis_C"/>
</dbReference>
<dbReference type="InterPro" id="IPR015797">
    <property type="entry name" value="NUDIX_hydrolase-like_dom_sf"/>
</dbReference>
<keyword evidence="11" id="KW-0411">Iron-sulfur</keyword>
<dbReference type="AlphaFoldDB" id="A0AAE6FS54"/>
<dbReference type="InterPro" id="IPR003265">
    <property type="entry name" value="HhH-GPD_domain"/>
</dbReference>
<protein>
    <recommendedName>
        <fullName evidence="5 14">Adenine DNA glycosylase</fullName>
        <ecNumber evidence="4 14">3.2.2.31</ecNumber>
    </recommendedName>
</protein>
<evidence type="ECO:0000313" key="16">
    <source>
        <dbReference type="EMBL" id="QDD12969.1"/>
    </source>
</evidence>
<dbReference type="Gene3D" id="1.10.340.30">
    <property type="entry name" value="Hypothetical protein, domain 2"/>
    <property type="match status" value="1"/>
</dbReference>
<evidence type="ECO:0000259" key="15">
    <source>
        <dbReference type="SMART" id="SM00478"/>
    </source>
</evidence>
<dbReference type="RefSeq" id="WP_139882519.1">
    <property type="nucleotide sequence ID" value="NZ_CP040986.1"/>
</dbReference>
<comment type="similarity">
    <text evidence="3 14">Belongs to the Nth/MutY family.</text>
</comment>
<evidence type="ECO:0000256" key="6">
    <source>
        <dbReference type="ARBA" id="ARBA00022485"/>
    </source>
</evidence>
<dbReference type="CDD" id="cd03431">
    <property type="entry name" value="NUDIX_DNA_Glycosylase_C-MutY"/>
    <property type="match status" value="1"/>
</dbReference>
<evidence type="ECO:0000256" key="8">
    <source>
        <dbReference type="ARBA" id="ARBA00022763"/>
    </source>
</evidence>
<dbReference type="KEGG" id="mrk:FIT61_00455"/>
<dbReference type="InterPro" id="IPR011257">
    <property type="entry name" value="DNA_glycosylase"/>
</dbReference>
<evidence type="ECO:0000256" key="1">
    <source>
        <dbReference type="ARBA" id="ARBA00000843"/>
    </source>
</evidence>
<dbReference type="GO" id="GO:0006284">
    <property type="term" value="P:base-excision repair"/>
    <property type="evidence" value="ECO:0007669"/>
    <property type="project" value="UniProtKB-UniRule"/>
</dbReference>
<dbReference type="GO" id="GO:0000701">
    <property type="term" value="F:purine-specific mismatch base pair DNA N-glycosylase activity"/>
    <property type="evidence" value="ECO:0007669"/>
    <property type="project" value="UniProtKB-EC"/>
</dbReference>
<keyword evidence="12" id="KW-0234">DNA repair</keyword>
<accession>A0AAE6FS54</accession>
<feature type="domain" description="HhH-GPD" evidence="15">
    <location>
        <begin position="37"/>
        <end position="188"/>
    </location>
</feature>
<dbReference type="InterPro" id="IPR005760">
    <property type="entry name" value="A/G_AdeGlyc_MutY"/>
</dbReference>
<dbReference type="EC" id="3.2.2.31" evidence="4 14"/>
<evidence type="ECO:0000256" key="13">
    <source>
        <dbReference type="ARBA" id="ARBA00023295"/>
    </source>
</evidence>
<evidence type="ECO:0000256" key="3">
    <source>
        <dbReference type="ARBA" id="ARBA00008343"/>
    </source>
</evidence>
<dbReference type="PANTHER" id="PTHR42944:SF1">
    <property type="entry name" value="ADENINE DNA GLYCOSYLASE"/>
    <property type="match status" value="1"/>
</dbReference>
<keyword evidence="13 14" id="KW-0326">Glycosidase</keyword>
<dbReference type="InterPro" id="IPR029119">
    <property type="entry name" value="MutY_C"/>
</dbReference>
<dbReference type="GO" id="GO:0035485">
    <property type="term" value="F:adenine/guanine mispair binding"/>
    <property type="evidence" value="ECO:0007669"/>
    <property type="project" value="TreeGrafter"/>
</dbReference>
<dbReference type="SUPFAM" id="SSF55811">
    <property type="entry name" value="Nudix"/>
    <property type="match status" value="1"/>
</dbReference>
<dbReference type="Proteomes" id="UP000312102">
    <property type="component" value="Chromosome"/>
</dbReference>